<dbReference type="InterPro" id="IPR010985">
    <property type="entry name" value="Ribbon_hlx_hlx"/>
</dbReference>
<comment type="caution">
    <text evidence="1">The sequence shown here is derived from an EMBL/GenBank/DDBJ whole genome shotgun (WGS) entry which is preliminary data.</text>
</comment>
<dbReference type="OrthoDB" id="3259334at2"/>
<dbReference type="SUPFAM" id="SSF47598">
    <property type="entry name" value="Ribbon-helix-helix"/>
    <property type="match status" value="1"/>
</dbReference>
<organism evidence="1 2">
    <name type="scientific">Amycolatopsis pithecellobii</name>
    <dbReference type="NCBI Taxonomy" id="664692"/>
    <lineage>
        <taxon>Bacteria</taxon>
        <taxon>Bacillati</taxon>
        <taxon>Actinomycetota</taxon>
        <taxon>Actinomycetes</taxon>
        <taxon>Pseudonocardiales</taxon>
        <taxon>Pseudonocardiaceae</taxon>
        <taxon>Amycolatopsis</taxon>
    </lineage>
</organism>
<evidence type="ECO:0000313" key="2">
    <source>
        <dbReference type="Proteomes" id="UP000440096"/>
    </source>
</evidence>
<sequence>MRTTVDLPDDLHRQALSLARDTSRTLSEVVAELMQRGLRQGKAAPAARSSRTGLPVIRLGKVITTDDVRSLDDE</sequence>
<evidence type="ECO:0000313" key="1">
    <source>
        <dbReference type="EMBL" id="MTD54868.1"/>
    </source>
</evidence>
<reference evidence="1 2" key="1">
    <citation type="submission" date="2019-11" db="EMBL/GenBank/DDBJ databases">
        <title>Draft genome of Amycolatopsis RM579.</title>
        <authorList>
            <person name="Duangmal K."/>
            <person name="Mingma R."/>
        </authorList>
    </citation>
    <scope>NUCLEOTIDE SEQUENCE [LARGE SCALE GENOMIC DNA]</scope>
    <source>
        <strain evidence="1 2">RM579</strain>
    </source>
</reference>
<name>A0A6N7YSF2_9PSEU</name>
<keyword evidence="2" id="KW-1185">Reference proteome</keyword>
<proteinExistence type="predicted"/>
<gene>
    <name evidence="1" type="ORF">GKO32_12895</name>
</gene>
<protein>
    <submittedName>
        <fullName evidence="1">Antitoxin</fullName>
    </submittedName>
</protein>
<dbReference type="GO" id="GO:0006355">
    <property type="term" value="P:regulation of DNA-templated transcription"/>
    <property type="evidence" value="ECO:0007669"/>
    <property type="project" value="InterPro"/>
</dbReference>
<dbReference type="Proteomes" id="UP000440096">
    <property type="component" value="Unassembled WGS sequence"/>
</dbReference>
<accession>A0A6N7YSF2</accession>
<dbReference type="EMBL" id="WMBA01000016">
    <property type="protein sequence ID" value="MTD54868.1"/>
    <property type="molecule type" value="Genomic_DNA"/>
</dbReference>
<dbReference type="AlphaFoldDB" id="A0A6N7YSF2"/>
<dbReference type="RefSeq" id="WP_154757086.1">
    <property type="nucleotide sequence ID" value="NZ_WMBA01000016.1"/>
</dbReference>